<dbReference type="STRING" id="570519.SAMN04488116_0119"/>
<proteinExistence type="predicted"/>
<dbReference type="InterPro" id="IPR029024">
    <property type="entry name" value="TerB-like"/>
</dbReference>
<name>A0A1M5HQ57_9FLAO</name>
<evidence type="ECO:0000313" key="1">
    <source>
        <dbReference type="EMBL" id="SHG17982.1"/>
    </source>
</evidence>
<dbReference type="OrthoDB" id="1143847at2"/>
<accession>A0A1M5HQ57</accession>
<evidence type="ECO:0008006" key="3">
    <source>
        <dbReference type="Google" id="ProtNLM"/>
    </source>
</evidence>
<dbReference type="Gene3D" id="1.10.3680.10">
    <property type="entry name" value="TerB-like"/>
    <property type="match status" value="1"/>
</dbReference>
<sequence length="133" mass="15264">MGTYEEKLSILSEMIAFARVDYSLKDSEYNFLLGVATNLGVKKEAFDALLKEKSPKVILKSQAERIVQFHRLLLLMNIDREQHKKEIQTLHNIGLAMGLPPSAIWQVLEVMHNYPDKVVPVDVLINIFKAHYN</sequence>
<organism evidence="1 2">
    <name type="scientific">Flagellimonas flava</name>
    <dbReference type="NCBI Taxonomy" id="570519"/>
    <lineage>
        <taxon>Bacteria</taxon>
        <taxon>Pseudomonadati</taxon>
        <taxon>Bacteroidota</taxon>
        <taxon>Flavobacteriia</taxon>
        <taxon>Flavobacteriales</taxon>
        <taxon>Flavobacteriaceae</taxon>
        <taxon>Flagellimonas</taxon>
    </lineage>
</organism>
<reference evidence="2" key="1">
    <citation type="submission" date="2016-11" db="EMBL/GenBank/DDBJ databases">
        <authorList>
            <person name="Varghese N."/>
            <person name="Submissions S."/>
        </authorList>
    </citation>
    <scope>NUCLEOTIDE SEQUENCE [LARGE SCALE GENOMIC DNA]</scope>
    <source>
        <strain evidence="2">DSM 22638</strain>
    </source>
</reference>
<gene>
    <name evidence="1" type="ORF">SAMN04488116_0119</name>
</gene>
<dbReference type="AlphaFoldDB" id="A0A1M5HQ57"/>
<dbReference type="RefSeq" id="WP_073175983.1">
    <property type="nucleotide sequence ID" value="NZ_FQWL01000001.1"/>
</dbReference>
<dbReference type="Proteomes" id="UP000184532">
    <property type="component" value="Unassembled WGS sequence"/>
</dbReference>
<dbReference type="EMBL" id="FQWL01000001">
    <property type="protein sequence ID" value="SHG17982.1"/>
    <property type="molecule type" value="Genomic_DNA"/>
</dbReference>
<protein>
    <recommendedName>
        <fullName evidence="3">Tellurite resistance protein TerB</fullName>
    </recommendedName>
</protein>
<keyword evidence="2" id="KW-1185">Reference proteome</keyword>
<evidence type="ECO:0000313" key="2">
    <source>
        <dbReference type="Proteomes" id="UP000184532"/>
    </source>
</evidence>
<dbReference type="SUPFAM" id="SSF158682">
    <property type="entry name" value="TerB-like"/>
    <property type="match status" value="1"/>
</dbReference>